<feature type="compositionally biased region" description="Polar residues" evidence="3">
    <location>
        <begin position="25"/>
        <end position="44"/>
    </location>
</feature>
<evidence type="ECO:0000313" key="5">
    <source>
        <dbReference type="EMBL" id="KAF2073080.1"/>
    </source>
</evidence>
<evidence type="ECO:0000259" key="4">
    <source>
        <dbReference type="PROSITE" id="PS51229"/>
    </source>
</evidence>
<dbReference type="PANTHER" id="PTHR12281">
    <property type="entry name" value="RP42 RELATED"/>
    <property type="match status" value="1"/>
</dbReference>
<dbReference type="PROSITE" id="PS51229">
    <property type="entry name" value="DCUN1"/>
    <property type="match status" value="1"/>
</dbReference>
<dbReference type="InterPro" id="IPR014764">
    <property type="entry name" value="DCN-prot"/>
</dbReference>
<reference evidence="5" key="1">
    <citation type="submission" date="2020-01" db="EMBL/GenBank/DDBJ databases">
        <title>Development of genomics and gene disruption for Polysphondylium violaceum indicates a role for the polyketide synthase stlB in stalk morphogenesis.</title>
        <authorList>
            <person name="Narita B."/>
            <person name="Kawabe Y."/>
            <person name="Kin K."/>
            <person name="Saito T."/>
            <person name="Gibbs R."/>
            <person name="Kuspa A."/>
            <person name="Muzny D."/>
            <person name="Queller D."/>
            <person name="Richards S."/>
            <person name="Strassman J."/>
            <person name="Sucgang R."/>
            <person name="Worley K."/>
            <person name="Schaap P."/>
        </authorList>
    </citation>
    <scope>NUCLEOTIDE SEQUENCE</scope>
    <source>
        <strain evidence="5">QSvi11</strain>
    </source>
</reference>
<organism evidence="5 6">
    <name type="scientific">Polysphondylium violaceum</name>
    <dbReference type="NCBI Taxonomy" id="133409"/>
    <lineage>
        <taxon>Eukaryota</taxon>
        <taxon>Amoebozoa</taxon>
        <taxon>Evosea</taxon>
        <taxon>Eumycetozoa</taxon>
        <taxon>Dictyostelia</taxon>
        <taxon>Dictyosteliales</taxon>
        <taxon>Dictyosteliaceae</taxon>
        <taxon>Polysphondylium</taxon>
    </lineage>
</organism>
<feature type="compositionally biased region" description="Low complexity" evidence="3">
    <location>
        <begin position="45"/>
        <end position="86"/>
    </location>
</feature>
<keyword evidence="1" id="KW-0833">Ubl conjugation pathway</keyword>
<dbReference type="FunFam" id="1.10.238.10:FF:000030">
    <property type="entry name" value="DCN1-like protein"/>
    <property type="match status" value="1"/>
</dbReference>
<dbReference type="GO" id="GO:0045116">
    <property type="term" value="P:protein neddylation"/>
    <property type="evidence" value="ECO:0007669"/>
    <property type="project" value="TreeGrafter"/>
</dbReference>
<keyword evidence="6" id="KW-1185">Reference proteome</keyword>
<dbReference type="InterPro" id="IPR005176">
    <property type="entry name" value="PONY_dom"/>
</dbReference>
<dbReference type="Gene3D" id="1.10.238.10">
    <property type="entry name" value="EF-hand"/>
    <property type="match status" value="1"/>
</dbReference>
<dbReference type="GO" id="GO:0000151">
    <property type="term" value="C:ubiquitin ligase complex"/>
    <property type="evidence" value="ECO:0007669"/>
    <property type="project" value="TreeGrafter"/>
</dbReference>
<dbReference type="InterPro" id="IPR042460">
    <property type="entry name" value="DCN1-like_PONY"/>
</dbReference>
<accession>A0A8J4UYL5</accession>
<proteinExistence type="predicted"/>
<feature type="region of interest" description="Disordered" evidence="3">
    <location>
        <begin position="1"/>
        <end position="91"/>
    </location>
</feature>
<dbReference type="GO" id="GO:0031624">
    <property type="term" value="F:ubiquitin conjugating enzyme binding"/>
    <property type="evidence" value="ECO:0007669"/>
    <property type="project" value="TreeGrafter"/>
</dbReference>
<gene>
    <name evidence="5" type="ORF">CYY_005605</name>
</gene>
<dbReference type="GO" id="GO:0097602">
    <property type="term" value="F:cullin family protein binding"/>
    <property type="evidence" value="ECO:0007669"/>
    <property type="project" value="TreeGrafter"/>
</dbReference>
<dbReference type="FunFam" id="1.10.238.200:FF:000002">
    <property type="entry name" value="DCN1-like protein"/>
    <property type="match status" value="1"/>
</dbReference>
<evidence type="ECO:0000313" key="6">
    <source>
        <dbReference type="Proteomes" id="UP000695562"/>
    </source>
</evidence>
<dbReference type="GO" id="GO:0032182">
    <property type="term" value="F:ubiquitin-like protein binding"/>
    <property type="evidence" value="ECO:0007669"/>
    <property type="project" value="TreeGrafter"/>
</dbReference>
<dbReference type="Pfam" id="PF03556">
    <property type="entry name" value="Cullin_binding"/>
    <property type="match status" value="1"/>
</dbReference>
<feature type="compositionally biased region" description="Basic and acidic residues" evidence="3">
    <location>
        <begin position="1"/>
        <end position="23"/>
    </location>
</feature>
<sequence>MGNHPSKKEKSSNGKKKLDDHKPVVSSTPSTVNKVHVATPSTSETKPYTPATQQQTQPTNTSAPSTTNKVDSSKSNTSVNSNQNSNKPEDKAKRLEEFFEKYKDPEDPTTIGPDGIVKLCVDLEVDPEDVVVLVLAWHLNAKQMGFFSKTEFISGLTKLGIDSLPKLQSHLPKFKKDLEDQNSFKDIYRFAFIFAKENENNKILDLESACNMLSLVIGDRYPHTERLKEFLLTQKSYRVLNMDQWLSILEFSKVINADVSNYDENGAWPVILDEFVEWTREKLKAQ</sequence>
<evidence type="ECO:0000256" key="1">
    <source>
        <dbReference type="ARBA" id="ARBA00022786"/>
    </source>
</evidence>
<dbReference type="PANTHER" id="PTHR12281:SF12">
    <property type="entry name" value="DEFECTIVE IN CULLIN NEDDYLATION PROTEIN"/>
    <property type="match status" value="1"/>
</dbReference>
<feature type="domain" description="DCUN1" evidence="4">
    <location>
        <begin position="90"/>
        <end position="280"/>
    </location>
</feature>
<protein>
    <recommendedName>
        <fullName evidence="2">Defective in cullin neddylation protein</fullName>
    </recommendedName>
</protein>
<dbReference type="EMBL" id="AJWJ01000228">
    <property type="protein sequence ID" value="KAF2073080.1"/>
    <property type="molecule type" value="Genomic_DNA"/>
</dbReference>
<name>A0A8J4UYL5_9MYCE</name>
<dbReference type="OrthoDB" id="286637at2759"/>
<comment type="caution">
    <text evidence="5">The sequence shown here is derived from an EMBL/GenBank/DDBJ whole genome shotgun (WGS) entry which is preliminary data.</text>
</comment>
<dbReference type="AlphaFoldDB" id="A0A8J4UYL5"/>
<dbReference type="Proteomes" id="UP000695562">
    <property type="component" value="Unassembled WGS sequence"/>
</dbReference>
<evidence type="ECO:0000256" key="3">
    <source>
        <dbReference type="SAM" id="MobiDB-lite"/>
    </source>
</evidence>
<comment type="function">
    <text evidence="2">Neddylation of cullins play an essential role in the regulation of SCF-type complexes activity.</text>
</comment>
<dbReference type="Gene3D" id="1.10.238.200">
    <property type="entry name" value="Cullin, PONY binding domain"/>
    <property type="match status" value="1"/>
</dbReference>
<evidence type="ECO:0000256" key="2">
    <source>
        <dbReference type="RuleBase" id="RU410713"/>
    </source>
</evidence>